<dbReference type="InterPro" id="IPR029039">
    <property type="entry name" value="Flavoprotein-like_sf"/>
</dbReference>
<evidence type="ECO:0000313" key="3">
    <source>
        <dbReference type="Proteomes" id="UP000236514"/>
    </source>
</evidence>
<reference evidence="2 3" key="1">
    <citation type="submission" date="2018-01" db="EMBL/GenBank/DDBJ databases">
        <title>Draft genome sequence of the feruloyl esterase-producing strain Lactobacillus fermentum CRL 1446, isolated from artisanal goat milk cheese.</title>
        <authorList>
            <person name="Abeijon Mukdsi M.C."/>
            <person name="Saavedra L."/>
            <person name="Gauffin Cano M.P."/>
            <person name="Hebert E.M."/>
            <person name="Medina R.B."/>
        </authorList>
    </citation>
    <scope>NUCLEOTIDE SEQUENCE [LARGE SCALE GENOMIC DNA]</scope>
    <source>
        <strain evidence="2 3">CRL 1446</strain>
    </source>
</reference>
<evidence type="ECO:0000313" key="2">
    <source>
        <dbReference type="EMBL" id="PNV58046.1"/>
    </source>
</evidence>
<organism evidence="2 3">
    <name type="scientific">Limosilactobacillus fermentum</name>
    <name type="common">Lactobacillus fermentum</name>
    <dbReference type="NCBI Taxonomy" id="1613"/>
    <lineage>
        <taxon>Bacteria</taxon>
        <taxon>Bacillati</taxon>
        <taxon>Bacillota</taxon>
        <taxon>Bacilli</taxon>
        <taxon>Lactobacillales</taxon>
        <taxon>Lactobacillaceae</taxon>
        <taxon>Limosilactobacillus</taxon>
    </lineage>
</organism>
<dbReference type="SUPFAM" id="SSF52218">
    <property type="entry name" value="Flavoproteins"/>
    <property type="match status" value="1"/>
</dbReference>
<dbReference type="Pfam" id="PF03358">
    <property type="entry name" value="FMN_red"/>
    <property type="match status" value="1"/>
</dbReference>
<comment type="caution">
    <text evidence="2">The sequence shown here is derived from an EMBL/GenBank/DDBJ whole genome shotgun (WGS) entry which is preliminary data.</text>
</comment>
<dbReference type="AlphaFoldDB" id="A0A2K2TJ26"/>
<dbReference type="Gene3D" id="3.40.50.360">
    <property type="match status" value="1"/>
</dbReference>
<dbReference type="RefSeq" id="WP_100184382.1">
    <property type="nucleotide sequence ID" value="NZ_CAKMAZ010000021.1"/>
</dbReference>
<dbReference type="Proteomes" id="UP000236514">
    <property type="component" value="Unassembled WGS sequence"/>
</dbReference>
<dbReference type="InterPro" id="IPR005025">
    <property type="entry name" value="FMN_Rdtase-like_dom"/>
</dbReference>
<dbReference type="EMBL" id="POTQ01000007">
    <property type="protein sequence ID" value="PNV58046.1"/>
    <property type="molecule type" value="Genomic_DNA"/>
</dbReference>
<proteinExistence type="predicted"/>
<dbReference type="GO" id="GO:0016491">
    <property type="term" value="F:oxidoreductase activity"/>
    <property type="evidence" value="ECO:0007669"/>
    <property type="project" value="InterPro"/>
</dbReference>
<feature type="domain" description="NADPH-dependent FMN reductase-like" evidence="1">
    <location>
        <begin position="11"/>
        <end position="136"/>
    </location>
</feature>
<sequence>MPLKRRSGKTATKFSFDAGRRASEFSLLQLEDECPGMEVAVRPDDVVENEVLPKLIEADLVVLVTSLYYYGINAALKAVIDRFYAYNHELHGGKQAVTLISGYGDDSAFASMKLYFKQLLDYMRWQPAGTVLASNSWNGRQLAKHVQEAAELGHQFK</sequence>
<protein>
    <submittedName>
        <fullName evidence="2">Flavodoxin family protein</fullName>
    </submittedName>
</protein>
<accession>A0A2K2TJ26</accession>
<evidence type="ECO:0000259" key="1">
    <source>
        <dbReference type="Pfam" id="PF03358"/>
    </source>
</evidence>
<name>A0A2K2TJ26_LIMFE</name>
<gene>
    <name evidence="2" type="ORF">C1Y38_04610</name>
</gene>